<evidence type="ECO:0000313" key="2">
    <source>
        <dbReference type="EMBL" id="KAJ8357104.1"/>
    </source>
</evidence>
<feature type="region of interest" description="Disordered" evidence="1">
    <location>
        <begin position="136"/>
        <end position="208"/>
    </location>
</feature>
<comment type="caution">
    <text evidence="2">The sequence shown here is derived from an EMBL/GenBank/DDBJ whole genome shotgun (WGS) entry which is preliminary data.</text>
</comment>
<evidence type="ECO:0000256" key="1">
    <source>
        <dbReference type="SAM" id="MobiDB-lite"/>
    </source>
</evidence>
<reference evidence="2" key="1">
    <citation type="journal article" date="2023" name="Science">
        <title>Genome structures resolve the early diversification of teleost fishes.</title>
        <authorList>
            <person name="Parey E."/>
            <person name="Louis A."/>
            <person name="Montfort J."/>
            <person name="Bouchez O."/>
            <person name="Roques C."/>
            <person name="Iampietro C."/>
            <person name="Lluch J."/>
            <person name="Castinel A."/>
            <person name="Donnadieu C."/>
            <person name="Desvignes T."/>
            <person name="Floi Bucao C."/>
            <person name="Jouanno E."/>
            <person name="Wen M."/>
            <person name="Mejri S."/>
            <person name="Dirks R."/>
            <person name="Jansen H."/>
            <person name="Henkel C."/>
            <person name="Chen W.J."/>
            <person name="Zahm M."/>
            <person name="Cabau C."/>
            <person name="Klopp C."/>
            <person name="Thompson A.W."/>
            <person name="Robinson-Rechavi M."/>
            <person name="Braasch I."/>
            <person name="Lecointre G."/>
            <person name="Bobe J."/>
            <person name="Postlethwait J.H."/>
            <person name="Berthelot C."/>
            <person name="Roest Crollius H."/>
            <person name="Guiguen Y."/>
        </authorList>
    </citation>
    <scope>NUCLEOTIDE SEQUENCE</scope>
    <source>
        <strain evidence="2">WJC10195</strain>
    </source>
</reference>
<dbReference type="Proteomes" id="UP001152622">
    <property type="component" value="Chromosome 6"/>
</dbReference>
<accession>A0A9Q1FF64</accession>
<dbReference type="AlphaFoldDB" id="A0A9Q1FF64"/>
<protein>
    <submittedName>
        <fullName evidence="2">Uncharacterized protein</fullName>
    </submittedName>
</protein>
<keyword evidence="3" id="KW-1185">Reference proteome</keyword>
<organism evidence="2 3">
    <name type="scientific">Synaphobranchus kaupii</name>
    <name type="common">Kaup's arrowtooth eel</name>
    <dbReference type="NCBI Taxonomy" id="118154"/>
    <lineage>
        <taxon>Eukaryota</taxon>
        <taxon>Metazoa</taxon>
        <taxon>Chordata</taxon>
        <taxon>Craniata</taxon>
        <taxon>Vertebrata</taxon>
        <taxon>Euteleostomi</taxon>
        <taxon>Actinopterygii</taxon>
        <taxon>Neopterygii</taxon>
        <taxon>Teleostei</taxon>
        <taxon>Anguilliformes</taxon>
        <taxon>Synaphobranchidae</taxon>
        <taxon>Synaphobranchus</taxon>
    </lineage>
</organism>
<gene>
    <name evidence="2" type="ORF">SKAU_G00198980</name>
</gene>
<name>A0A9Q1FF64_SYNKA</name>
<dbReference type="EMBL" id="JAINUF010000006">
    <property type="protein sequence ID" value="KAJ8357104.1"/>
    <property type="molecule type" value="Genomic_DNA"/>
</dbReference>
<proteinExistence type="predicted"/>
<sequence length="208" mass="22747">MLTARAEDAMLRFLTGKAAYAHQAWTHECPVYTLCYRPQIRIDISVWRIKAVVGSDMRIPLAGASRGRDGTHGLALPCPIARPRSGALSRPVTWKTRNLGLLRGNRCAPPPSLPLRFCSPLSLPQDLEVSANYWRPKPQSLNGETAGPHGATDAAGKSPNPEVWPTGEPEVARCRRARLAGRTPARTAHRHARPEHADVGRTLRGPPL</sequence>
<evidence type="ECO:0000313" key="3">
    <source>
        <dbReference type="Proteomes" id="UP001152622"/>
    </source>
</evidence>